<dbReference type="GO" id="GO:0006629">
    <property type="term" value="P:lipid metabolic process"/>
    <property type="evidence" value="ECO:0007669"/>
    <property type="project" value="InterPro"/>
</dbReference>
<evidence type="ECO:0000259" key="3">
    <source>
        <dbReference type="Pfam" id="PF04083"/>
    </source>
</evidence>
<evidence type="ECO:0000256" key="1">
    <source>
        <dbReference type="SAM" id="MobiDB-lite"/>
    </source>
</evidence>
<comment type="caution">
    <text evidence="4">The sequence shown here is derived from an EMBL/GenBank/DDBJ whole genome shotgun (WGS) entry which is preliminary data.</text>
</comment>
<dbReference type="STRING" id="1081105.A0A167A792"/>
<dbReference type="InterPro" id="IPR029058">
    <property type="entry name" value="AB_hydrolase_fold"/>
</dbReference>
<evidence type="ECO:0000313" key="5">
    <source>
        <dbReference type="Proteomes" id="UP000243498"/>
    </source>
</evidence>
<dbReference type="OrthoDB" id="6130531at2759"/>
<keyword evidence="5" id="KW-1185">Reference proteome</keyword>
<dbReference type="Gene3D" id="3.40.50.1820">
    <property type="entry name" value="alpha/beta hydrolase"/>
    <property type="match status" value="1"/>
</dbReference>
<dbReference type="AlphaFoldDB" id="A0A167A792"/>
<protein>
    <submittedName>
        <fullName evidence="4">AB-hydrolase-associated lipase region</fullName>
    </submittedName>
</protein>
<dbReference type="OMA" id="AYCTNDD"/>
<feature type="domain" description="Partial AB-hydrolase lipase" evidence="3">
    <location>
        <begin position="273"/>
        <end position="351"/>
    </location>
</feature>
<dbReference type="Proteomes" id="UP000243498">
    <property type="component" value="Unassembled WGS sequence"/>
</dbReference>
<dbReference type="InterPro" id="IPR006693">
    <property type="entry name" value="AB_hydrolase_lipase"/>
</dbReference>
<feature type="region of interest" description="Disordered" evidence="1">
    <location>
        <begin position="1"/>
        <end position="28"/>
    </location>
</feature>
<reference evidence="4 5" key="1">
    <citation type="journal article" date="2016" name="Genome Biol. Evol.">
        <title>Divergent and convergent evolution of fungal pathogenicity.</title>
        <authorList>
            <person name="Shang Y."/>
            <person name="Xiao G."/>
            <person name="Zheng P."/>
            <person name="Cen K."/>
            <person name="Zhan S."/>
            <person name="Wang C."/>
        </authorList>
    </citation>
    <scope>NUCLEOTIDE SEQUENCE [LARGE SCALE GENOMIC DNA]</scope>
    <source>
        <strain evidence="4 5">RCEF 4871</strain>
    </source>
</reference>
<proteinExistence type="predicted"/>
<organism evidence="4 5">
    <name type="scientific">Metarhizium rileyi (strain RCEF 4871)</name>
    <name type="common">Nomuraea rileyi</name>
    <dbReference type="NCBI Taxonomy" id="1649241"/>
    <lineage>
        <taxon>Eukaryota</taxon>
        <taxon>Fungi</taxon>
        <taxon>Dikarya</taxon>
        <taxon>Ascomycota</taxon>
        <taxon>Pezizomycotina</taxon>
        <taxon>Sordariomycetes</taxon>
        <taxon>Hypocreomycetidae</taxon>
        <taxon>Hypocreales</taxon>
        <taxon>Clavicipitaceae</taxon>
        <taxon>Metarhizium</taxon>
    </lineage>
</organism>
<sequence length="683" mass="77505">MTKSSQAGKPNGKKDYHAPGHDMAQIEVQPESCVAQTAQYDLKGKPESVTIHAGSLMTNWSSNSLPKSNGLPNFSSRSANRVKSEEAKGFTPSSSHYENVGEGEYRTETTSFISTNQGGVLGSQASEKPIHSSCVGTHQNGREQQSPSHIDPLFPPLPLYGPPSWKNKLKCLLIRISAAFLSLAFLNFFVLGSLMTSIPKGIKKIIYKLTLRDVKELRLFHEEECRRADIHAEKQKSWDHRTSAEKIGGDQEGIADDYPPTEGGRDKLVRDVGYYARRVGLDVDVFRVRTEDGFLIDLWHVYDPKEYMVPEARTSDTDNPRKMLKPSEKKLKFPVLLMHGLLQSSGAYCSNDDDSLAFWLCKSGFDVWLGNNRCGFSPSHESFVQTDPRMWCWNIRQMGIFDLPALTEKVLTETGFDKLGLVCHSQGTAETLIALSKHQRPSFGDKLTVFCGLAPAAYAGPIIDRFYFRFIRKISPFLFEMVFGVHAFIPFMMRMHSFLSPKIYGWLGYKVFSFMFNWSDARWERRLRNRFFQFAPVYVSAETMRWWLGQDGFAKHRCILSTEEPTSCEGKGGSGVSQIGDISTKRQWYNEQVPPFAMWVCGNDQLVDGRRLLERLTNGEEPHVKMVHSKVIEDYEHLDVIWAINAVDQVFTEIRQVLWKTCHARDRCRVPDGCGAVPAWMPE</sequence>
<keyword evidence="2" id="KW-1133">Transmembrane helix</keyword>
<gene>
    <name evidence="4" type="ORF">NOR_06648</name>
</gene>
<feature type="transmembrane region" description="Helical" evidence="2">
    <location>
        <begin position="172"/>
        <end position="194"/>
    </location>
</feature>
<dbReference type="SUPFAM" id="SSF53474">
    <property type="entry name" value="alpha/beta-Hydrolases"/>
    <property type="match status" value="1"/>
</dbReference>
<accession>A0A167A792</accession>
<evidence type="ECO:0000313" key="4">
    <source>
        <dbReference type="EMBL" id="OAA38620.1"/>
    </source>
</evidence>
<dbReference type="Pfam" id="PF04083">
    <property type="entry name" value="Abhydro_lipase"/>
    <property type="match status" value="1"/>
</dbReference>
<name>A0A167A792_METRR</name>
<keyword evidence="2" id="KW-0472">Membrane</keyword>
<dbReference type="EMBL" id="AZHC01000025">
    <property type="protein sequence ID" value="OAA38620.1"/>
    <property type="molecule type" value="Genomic_DNA"/>
</dbReference>
<dbReference type="FunFam" id="3.40.50.1820:FF:000193">
    <property type="entry name" value="Ab-hydrolase associated lipase"/>
    <property type="match status" value="1"/>
</dbReference>
<keyword evidence="2" id="KW-0812">Transmembrane</keyword>
<dbReference type="PANTHER" id="PTHR11005">
    <property type="entry name" value="LYSOSOMAL ACID LIPASE-RELATED"/>
    <property type="match status" value="1"/>
</dbReference>
<evidence type="ECO:0000256" key="2">
    <source>
        <dbReference type="SAM" id="Phobius"/>
    </source>
</evidence>